<feature type="transmembrane region" description="Helical" evidence="1">
    <location>
        <begin position="103"/>
        <end position="120"/>
    </location>
</feature>
<keyword evidence="1" id="KW-0472">Membrane</keyword>
<dbReference type="GO" id="GO:0004175">
    <property type="term" value="F:endopeptidase activity"/>
    <property type="evidence" value="ECO:0007669"/>
    <property type="project" value="UniProtKB-ARBA"/>
</dbReference>
<evidence type="ECO:0000313" key="3">
    <source>
        <dbReference type="EMBL" id="OYX04840.1"/>
    </source>
</evidence>
<feature type="transmembrane region" description="Helical" evidence="1">
    <location>
        <begin position="237"/>
        <end position="259"/>
    </location>
</feature>
<feature type="transmembrane region" description="Helical" evidence="1">
    <location>
        <begin position="54"/>
        <end position="73"/>
    </location>
</feature>
<sequence length="261" mass="28912">MYFPARFTGLATLAWDSFKILLIWAAATGPMAILAWGVAPQLIRPDDPMPGLVFWRWVVAGMVWQLVLSLLILKLEGVPFRPYALARRLWLTSPIWRPSGKPMVMAFLLVPAFVALGFVGDDLVTRLFQATPIGLHLLEMAPAYADIRTLDVPAASGRWDILGLALASSLFNYLLGEALLFHGVLLPRMEKAWGRWAWLGNGLLFAAYHAHKFWLMPGLVISCLCYSLPAQAFRSNWLAVLIHGLEGVVLIVAVTAVILQP</sequence>
<keyword evidence="1" id="KW-0812">Transmembrane</keyword>
<protein>
    <recommendedName>
        <fullName evidence="2">CAAX prenyl protease 2/Lysostaphin resistance protein A-like domain-containing protein</fullName>
    </recommendedName>
</protein>
<reference evidence="3 4" key="1">
    <citation type="submission" date="2017-03" db="EMBL/GenBank/DDBJ databases">
        <title>Lifting the veil on microbial sulfur biogeochemistry in mining wastewaters.</title>
        <authorList>
            <person name="Kantor R.S."/>
            <person name="Colenbrander Nelson T."/>
            <person name="Marshall S."/>
            <person name="Bennett D."/>
            <person name="Apte S."/>
            <person name="Camacho D."/>
            <person name="Thomas B.C."/>
            <person name="Warren L.A."/>
            <person name="Banfield J.F."/>
        </authorList>
    </citation>
    <scope>NUCLEOTIDE SEQUENCE [LARGE SCALE GENOMIC DNA]</scope>
    <source>
        <strain evidence="3">32-67-7</strain>
    </source>
</reference>
<feature type="transmembrane region" description="Helical" evidence="1">
    <location>
        <begin position="21"/>
        <end position="42"/>
    </location>
</feature>
<dbReference type="GO" id="GO:0080120">
    <property type="term" value="P:CAAX-box protein maturation"/>
    <property type="evidence" value="ECO:0007669"/>
    <property type="project" value="UniProtKB-ARBA"/>
</dbReference>
<feature type="domain" description="CAAX prenyl protease 2/Lysostaphin resistance protein A-like" evidence="2">
    <location>
        <begin position="164"/>
        <end position="245"/>
    </location>
</feature>
<name>A0A258DA57_CAUVI</name>
<gene>
    <name evidence="3" type="ORF">B7Z12_05335</name>
</gene>
<dbReference type="EMBL" id="NCDQ01000057">
    <property type="protein sequence ID" value="OYX04840.1"/>
    <property type="molecule type" value="Genomic_DNA"/>
</dbReference>
<evidence type="ECO:0000259" key="2">
    <source>
        <dbReference type="Pfam" id="PF02517"/>
    </source>
</evidence>
<accession>A0A258DA57</accession>
<evidence type="ECO:0000313" key="4">
    <source>
        <dbReference type="Proteomes" id="UP000215616"/>
    </source>
</evidence>
<keyword evidence="1" id="KW-1133">Transmembrane helix</keyword>
<dbReference type="InterPro" id="IPR003675">
    <property type="entry name" value="Rce1/LyrA-like_dom"/>
</dbReference>
<evidence type="ECO:0000256" key="1">
    <source>
        <dbReference type="SAM" id="Phobius"/>
    </source>
</evidence>
<dbReference type="Proteomes" id="UP000215616">
    <property type="component" value="Unassembled WGS sequence"/>
</dbReference>
<feature type="transmembrane region" description="Helical" evidence="1">
    <location>
        <begin position="161"/>
        <end position="181"/>
    </location>
</feature>
<dbReference type="AlphaFoldDB" id="A0A258DA57"/>
<dbReference type="Pfam" id="PF02517">
    <property type="entry name" value="Rce1-like"/>
    <property type="match status" value="1"/>
</dbReference>
<comment type="caution">
    <text evidence="3">The sequence shown here is derived from an EMBL/GenBank/DDBJ whole genome shotgun (WGS) entry which is preliminary data.</text>
</comment>
<proteinExistence type="predicted"/>
<organism evidence="3 4">
    <name type="scientific">Caulobacter vibrioides</name>
    <name type="common">Caulobacter crescentus</name>
    <dbReference type="NCBI Taxonomy" id="155892"/>
    <lineage>
        <taxon>Bacteria</taxon>
        <taxon>Pseudomonadati</taxon>
        <taxon>Pseudomonadota</taxon>
        <taxon>Alphaproteobacteria</taxon>
        <taxon>Caulobacterales</taxon>
        <taxon>Caulobacteraceae</taxon>
        <taxon>Caulobacter</taxon>
    </lineage>
</organism>